<accession>A0A402BKZ8</accession>
<dbReference type="EMBL" id="BIFT01000003">
    <property type="protein sequence ID" value="GCE31990.1"/>
    <property type="molecule type" value="Genomic_DNA"/>
</dbReference>
<gene>
    <name evidence="1" type="ORF">KDA_74740</name>
</gene>
<sequence>MSSDMECYRQALNVFLAATKDADVEVAVDLLPRYVRLHLDGTWEITQVPSCNLHAAFYESGKIVPHGICLPLVLPLSEEALVACLEEKRFLVEAKEQEDAFYRDVYED</sequence>
<dbReference type="RefSeq" id="WP_126632009.1">
    <property type="nucleotide sequence ID" value="NZ_BIFT01000003.1"/>
</dbReference>
<dbReference type="Proteomes" id="UP000287171">
    <property type="component" value="Unassembled WGS sequence"/>
</dbReference>
<reference evidence="2" key="1">
    <citation type="submission" date="2018-12" db="EMBL/GenBank/DDBJ databases">
        <title>Tengunoibacter tsumagoiensis gen. nov., sp. nov., Dictyobacter kobayashii sp. nov., D. alpinus sp. nov., and D. joshuensis sp. nov. and description of Dictyobacteraceae fam. nov. within the order Ktedonobacterales isolated from Tengu-no-mugimeshi.</title>
        <authorList>
            <person name="Wang C.M."/>
            <person name="Zheng Y."/>
            <person name="Sakai Y."/>
            <person name="Toyoda A."/>
            <person name="Minakuchi Y."/>
            <person name="Abe K."/>
            <person name="Yokota A."/>
            <person name="Yabe S."/>
        </authorList>
    </citation>
    <scope>NUCLEOTIDE SEQUENCE [LARGE SCALE GENOMIC DNA]</scope>
    <source>
        <strain evidence="2">Uno16</strain>
    </source>
</reference>
<organism evidence="1 2">
    <name type="scientific">Dictyobacter alpinus</name>
    <dbReference type="NCBI Taxonomy" id="2014873"/>
    <lineage>
        <taxon>Bacteria</taxon>
        <taxon>Bacillati</taxon>
        <taxon>Chloroflexota</taxon>
        <taxon>Ktedonobacteria</taxon>
        <taxon>Ktedonobacterales</taxon>
        <taxon>Dictyobacteraceae</taxon>
        <taxon>Dictyobacter</taxon>
    </lineage>
</organism>
<keyword evidence="2" id="KW-1185">Reference proteome</keyword>
<protein>
    <submittedName>
        <fullName evidence="1">Uncharacterized protein</fullName>
    </submittedName>
</protein>
<name>A0A402BKZ8_9CHLR</name>
<evidence type="ECO:0000313" key="1">
    <source>
        <dbReference type="EMBL" id="GCE31990.1"/>
    </source>
</evidence>
<evidence type="ECO:0000313" key="2">
    <source>
        <dbReference type="Proteomes" id="UP000287171"/>
    </source>
</evidence>
<dbReference type="AlphaFoldDB" id="A0A402BKZ8"/>
<proteinExistence type="predicted"/>
<comment type="caution">
    <text evidence="1">The sequence shown here is derived from an EMBL/GenBank/DDBJ whole genome shotgun (WGS) entry which is preliminary data.</text>
</comment>